<dbReference type="KEGG" id="lrs:PX52LOC_04786"/>
<dbReference type="Proteomes" id="UP000324974">
    <property type="component" value="Chromosome"/>
</dbReference>
<keyword evidence="3" id="KW-1185">Reference proteome</keyword>
<proteinExistence type="predicted"/>
<dbReference type="OrthoDB" id="5524782at2"/>
<evidence type="ECO:0000313" key="2">
    <source>
        <dbReference type="EMBL" id="QEL17780.1"/>
    </source>
</evidence>
<protein>
    <submittedName>
        <fullName evidence="2">DNA-binding protein</fullName>
    </submittedName>
</protein>
<dbReference type="InterPro" id="IPR010093">
    <property type="entry name" value="SinI_DNA-bd"/>
</dbReference>
<accession>A0A5C1AG35</accession>
<gene>
    <name evidence="2" type="ORF">PX52LOC_04786</name>
</gene>
<dbReference type="NCBIfam" id="TIGR01764">
    <property type="entry name" value="excise"/>
    <property type="match status" value="1"/>
</dbReference>
<dbReference type="AlphaFoldDB" id="A0A5C1AG35"/>
<dbReference type="GO" id="GO:0003677">
    <property type="term" value="F:DNA binding"/>
    <property type="evidence" value="ECO:0007669"/>
    <property type="project" value="UniProtKB-KW"/>
</dbReference>
<reference evidence="3" key="1">
    <citation type="submission" date="2019-08" db="EMBL/GenBank/DDBJ databases">
        <title>Limnoglobus roseus gen. nov., sp. nov., a novel freshwater planctomycete with a giant genome from the family Gemmataceae.</title>
        <authorList>
            <person name="Kulichevskaya I.S."/>
            <person name="Naumoff D.G."/>
            <person name="Miroshnikov K."/>
            <person name="Ivanova A."/>
            <person name="Philippov D.A."/>
            <person name="Hakobyan A."/>
            <person name="Rijpstra I.C."/>
            <person name="Sinninghe Damste J.S."/>
            <person name="Liesack W."/>
            <person name="Dedysh S.N."/>
        </authorList>
    </citation>
    <scope>NUCLEOTIDE SEQUENCE [LARGE SCALE GENOMIC DNA]</scope>
    <source>
        <strain evidence="3">PX52</strain>
    </source>
</reference>
<name>A0A5C1AG35_9BACT</name>
<organism evidence="2 3">
    <name type="scientific">Limnoglobus roseus</name>
    <dbReference type="NCBI Taxonomy" id="2598579"/>
    <lineage>
        <taxon>Bacteria</taxon>
        <taxon>Pseudomonadati</taxon>
        <taxon>Planctomycetota</taxon>
        <taxon>Planctomycetia</taxon>
        <taxon>Gemmatales</taxon>
        <taxon>Gemmataceae</taxon>
        <taxon>Limnoglobus</taxon>
    </lineage>
</organism>
<sequence length="72" mass="8004">MRLTVKQAAEKAQVSRSLVYGLLRTGRLKALRIGVRGRGKWLIEVEELDAFLESCRAAGPPPAARPPLKHLR</sequence>
<evidence type="ECO:0000259" key="1">
    <source>
        <dbReference type="Pfam" id="PF12728"/>
    </source>
</evidence>
<dbReference type="EMBL" id="CP042425">
    <property type="protein sequence ID" value="QEL17780.1"/>
    <property type="molecule type" value="Genomic_DNA"/>
</dbReference>
<keyword evidence="2" id="KW-0238">DNA-binding</keyword>
<dbReference type="Pfam" id="PF12728">
    <property type="entry name" value="HTH_17"/>
    <property type="match status" value="1"/>
</dbReference>
<dbReference type="RefSeq" id="WP_149112347.1">
    <property type="nucleotide sequence ID" value="NZ_CP042425.1"/>
</dbReference>
<feature type="domain" description="Helix-turn-helix" evidence="1">
    <location>
        <begin position="3"/>
        <end position="56"/>
    </location>
</feature>
<dbReference type="InterPro" id="IPR041657">
    <property type="entry name" value="HTH_17"/>
</dbReference>
<evidence type="ECO:0000313" key="3">
    <source>
        <dbReference type="Proteomes" id="UP000324974"/>
    </source>
</evidence>